<accession>Q2NPH5</accession>
<dbReference type="Proteomes" id="UP000002079">
    <property type="component" value="Segment"/>
</dbReference>
<dbReference type="EMBL" id="AP008979">
    <property type="protein sequence ID" value="BAE72721.1"/>
    <property type="molecule type" value="Genomic_DNA"/>
</dbReference>
<dbReference type="CDD" id="cd22328">
    <property type="entry name" value="Hef-like"/>
    <property type="match status" value="1"/>
</dbReference>
<keyword evidence="2" id="KW-1185">Reference proteome</keyword>
<dbReference type="KEGG" id="vg:5142499"/>
<proteinExistence type="predicted"/>
<dbReference type="OrthoDB" id="5066at10239"/>
<reference evidence="2" key="2">
    <citation type="journal article" date="2006" name="J. Gen. Plant Pathol.">
        <title>Bacteriophage OP1, lytic for Xanthomonas oryzae pv. oryzae, changes its host range by duplication and deletion of the small domain in the deduced tail fiber gene..</title>
        <authorList>
            <person name="Inoue Y."/>
            <person name="Matsuura T."/>
            <person name="Ohara T."/>
            <person name="Azegami K."/>
        </authorList>
    </citation>
    <scope>NUCLEOTIDE SEQUENCE [LARGE SCALE GENOMIC DNA]</scope>
</reference>
<sequence>MPKKLTQEEFIARAKAVHGDRYGYDLVEYKNKDQKVIVVCRDHGPFTPTPHNHANGSGCPVCGIDRRASSKTMTKAEFVSRSRQLYGEKYDYSETVYVGNKKKIGILCQEHGIFYQTPNDHLTGHGCKRCGVDKRVDVQTLSHAEFVSRSNKVHGSRYDYSKSEYVQNSKKVKIVCNKHGVFSQHAGSHMKGHGCPKCSNLGPSNGELEVLEFVQSLGLDVVGSDRTVIAPKEIDIYVPSKKIGIEFNGTHFHSDKYKKKNDHKHKSELCAKAGVRLIHMLEADWQERRPQMERMIRNALGMSNDRKINARDCYVEQISVADANVFLAQWHPQGKGGHNAVPFGLKTKKDNELVAVMTFAKDAYRRNPATANRDEQWGNWDLTRYTTSASVRGGASKLFKHFVEWSGAYIVQSFSANNWFSGGLYPALGFVVKEHTAPDYQVWHPKTGIRGKSTWRRTNIPLRLKEIGSDLEFDPETTKMTEWMVEDAVGAKRIWDSGKIKWEWQADNRK</sequence>
<evidence type="ECO:0000313" key="2">
    <source>
        <dbReference type="Proteomes" id="UP000002079"/>
    </source>
</evidence>
<dbReference type="RefSeq" id="YP_453574.1">
    <property type="nucleotide sequence ID" value="NC_007709.1"/>
</dbReference>
<protein>
    <submittedName>
        <fullName evidence="1">Uncharacterized protein</fullName>
    </submittedName>
</protein>
<organism evidence="1 2">
    <name type="scientific">Xanthomonas phage OP1</name>
    <dbReference type="NCBI Taxonomy" id="2994040"/>
    <lineage>
        <taxon>Viruses</taxon>
        <taxon>Duplodnaviria</taxon>
        <taxon>Heunggongvirae</taxon>
        <taxon>Uroviricota</taxon>
        <taxon>Caudoviricetes</taxon>
        <taxon>Xipdecavirus</taxon>
        <taxon>Xipdecavirus OP1</taxon>
    </lineage>
</organism>
<evidence type="ECO:0000313" key="1">
    <source>
        <dbReference type="EMBL" id="BAE72721.1"/>
    </source>
</evidence>
<dbReference type="GeneID" id="5142499"/>
<reference evidence="1 2" key="1">
    <citation type="journal article" date="2006" name="J. Gen. Plant Pathol.">
        <title>Bacteriophage OP1, lytic for Xanthomonas oryzae pv. oryzae, changes its host range by duplication and deletion of the small domain in the deduced tail fiber gene.</title>
        <authorList>
            <person name="Inoue Y."/>
            <person name="Matsuura T."/>
            <person name="Ohara T."/>
            <person name="Azegami K."/>
        </authorList>
    </citation>
    <scope>NUCLEOTIDE SEQUENCE [LARGE SCALE GENOMIC DNA]</scope>
</reference>
<name>Q2NPH5_9CAUD</name>
<dbReference type="Gene3D" id="3.40.960.10">
    <property type="entry name" value="VSR Endonuclease"/>
    <property type="match status" value="1"/>
</dbReference>